<evidence type="ECO:0000256" key="5">
    <source>
        <dbReference type="ARBA" id="ARBA00022490"/>
    </source>
</evidence>
<keyword evidence="8" id="KW-0479">Metal-binding</keyword>
<feature type="domain" description="Radical SAM core" evidence="12">
    <location>
        <begin position="39"/>
        <end position="253"/>
    </location>
</feature>
<protein>
    <recommendedName>
        <fullName evidence="3">lipoyl synthase</fullName>
        <ecNumber evidence="3">2.8.1.8</ecNumber>
    </recommendedName>
</protein>
<dbReference type="Pfam" id="PF16881">
    <property type="entry name" value="LIAS_N"/>
    <property type="match status" value="1"/>
</dbReference>
<comment type="caution">
    <text evidence="13">The sequence shown here is derived from an EMBL/GenBank/DDBJ whole genome shotgun (WGS) entry which is preliminary data.</text>
</comment>
<dbReference type="EC" id="2.8.1.8" evidence="3"/>
<dbReference type="CDD" id="cd01335">
    <property type="entry name" value="Radical_SAM"/>
    <property type="match status" value="1"/>
</dbReference>
<reference evidence="13" key="1">
    <citation type="journal article" date="2014" name="Front. Microbiol.">
        <title>High frequency of phylogenetically diverse reductive dehalogenase-homologous genes in deep subseafloor sedimentary metagenomes.</title>
        <authorList>
            <person name="Kawai M."/>
            <person name="Futagami T."/>
            <person name="Toyoda A."/>
            <person name="Takaki Y."/>
            <person name="Nishi S."/>
            <person name="Hori S."/>
            <person name="Arai W."/>
            <person name="Tsubouchi T."/>
            <person name="Morono Y."/>
            <person name="Uchiyama I."/>
            <person name="Ito T."/>
            <person name="Fujiyama A."/>
            <person name="Inagaki F."/>
            <person name="Takami H."/>
        </authorList>
    </citation>
    <scope>NUCLEOTIDE SEQUENCE</scope>
    <source>
        <strain evidence="13">Expedition CK06-06</strain>
    </source>
</reference>
<dbReference type="NCBIfam" id="NF004019">
    <property type="entry name" value="PRK05481.1"/>
    <property type="match status" value="1"/>
</dbReference>
<dbReference type="InterPro" id="IPR003698">
    <property type="entry name" value="Lipoyl_synth"/>
</dbReference>
<evidence type="ECO:0000256" key="8">
    <source>
        <dbReference type="ARBA" id="ARBA00022723"/>
    </source>
</evidence>
<dbReference type="GO" id="GO:0051539">
    <property type="term" value="F:4 iron, 4 sulfur cluster binding"/>
    <property type="evidence" value="ECO:0007669"/>
    <property type="project" value="UniProtKB-KW"/>
</dbReference>
<evidence type="ECO:0000256" key="1">
    <source>
        <dbReference type="ARBA" id="ARBA00001966"/>
    </source>
</evidence>
<dbReference type="PIRSF" id="PIRSF005963">
    <property type="entry name" value="Lipoyl_synth"/>
    <property type="match status" value="1"/>
</dbReference>
<dbReference type="SFLD" id="SFLDS00029">
    <property type="entry name" value="Radical_SAM"/>
    <property type="match status" value="1"/>
</dbReference>
<evidence type="ECO:0000256" key="2">
    <source>
        <dbReference type="ARBA" id="ARBA00004173"/>
    </source>
</evidence>
<dbReference type="InterPro" id="IPR031691">
    <property type="entry name" value="LIAS_N"/>
</dbReference>
<organism evidence="13">
    <name type="scientific">marine sediment metagenome</name>
    <dbReference type="NCBI Taxonomy" id="412755"/>
    <lineage>
        <taxon>unclassified sequences</taxon>
        <taxon>metagenomes</taxon>
        <taxon>ecological metagenomes</taxon>
    </lineage>
</organism>
<dbReference type="HAMAP" id="MF_00206">
    <property type="entry name" value="Lipoyl_synth"/>
    <property type="match status" value="1"/>
</dbReference>
<evidence type="ECO:0000256" key="4">
    <source>
        <dbReference type="ARBA" id="ARBA00022485"/>
    </source>
</evidence>
<keyword evidence="7" id="KW-0949">S-adenosyl-L-methionine</keyword>
<comment type="catalytic activity">
    <reaction evidence="11">
        <text>[[Fe-S] cluster scaffold protein carrying a second [4Fe-4S](2+) cluster] + N(6)-octanoyl-L-lysyl-[protein] + 2 oxidized [2Fe-2S]-[ferredoxin] + 2 S-adenosyl-L-methionine + 4 H(+) = [[Fe-S] cluster scaffold protein] + N(6)-[(R)-dihydrolipoyl]-L-lysyl-[protein] + 4 Fe(3+) + 2 hydrogen sulfide + 2 5'-deoxyadenosine + 2 L-methionine + 2 reduced [2Fe-2S]-[ferredoxin]</text>
        <dbReference type="Rhea" id="RHEA:16585"/>
        <dbReference type="Rhea" id="RHEA-COMP:9928"/>
        <dbReference type="Rhea" id="RHEA-COMP:10000"/>
        <dbReference type="Rhea" id="RHEA-COMP:10001"/>
        <dbReference type="Rhea" id="RHEA-COMP:10475"/>
        <dbReference type="Rhea" id="RHEA-COMP:14568"/>
        <dbReference type="Rhea" id="RHEA-COMP:14569"/>
        <dbReference type="ChEBI" id="CHEBI:15378"/>
        <dbReference type="ChEBI" id="CHEBI:17319"/>
        <dbReference type="ChEBI" id="CHEBI:29034"/>
        <dbReference type="ChEBI" id="CHEBI:29919"/>
        <dbReference type="ChEBI" id="CHEBI:33722"/>
        <dbReference type="ChEBI" id="CHEBI:33737"/>
        <dbReference type="ChEBI" id="CHEBI:33738"/>
        <dbReference type="ChEBI" id="CHEBI:57844"/>
        <dbReference type="ChEBI" id="CHEBI:59789"/>
        <dbReference type="ChEBI" id="CHEBI:78809"/>
        <dbReference type="ChEBI" id="CHEBI:83100"/>
        <dbReference type="EC" id="2.8.1.8"/>
    </reaction>
</comment>
<dbReference type="InterPro" id="IPR007197">
    <property type="entry name" value="rSAM"/>
</dbReference>
<dbReference type="GO" id="GO:0016992">
    <property type="term" value="F:lipoate synthase activity"/>
    <property type="evidence" value="ECO:0007669"/>
    <property type="project" value="UniProtKB-EC"/>
</dbReference>
<dbReference type="Pfam" id="PF04055">
    <property type="entry name" value="Radical_SAM"/>
    <property type="match status" value="1"/>
</dbReference>
<dbReference type="FunFam" id="3.20.20.70:FF:000040">
    <property type="entry name" value="Lipoyl synthase"/>
    <property type="match status" value="1"/>
</dbReference>
<dbReference type="EMBL" id="BARS01002218">
    <property type="protein sequence ID" value="GAF82958.1"/>
    <property type="molecule type" value="Genomic_DNA"/>
</dbReference>
<dbReference type="SFLD" id="SFLDG01058">
    <property type="entry name" value="lipoyl_synthase_like"/>
    <property type="match status" value="1"/>
</dbReference>
<evidence type="ECO:0000256" key="9">
    <source>
        <dbReference type="ARBA" id="ARBA00023004"/>
    </source>
</evidence>
<proteinExistence type="inferred from homology"/>
<sequence>MKVSIRTGENYRRLRDLVRDQHLHTVCQEARCPNIYECWERSSATLMILGDVCTRSCSFCSVKTGRPTYQDELEPYRVAAAVKAMGLGHCVITSVNRDELPDGGAGVWAETIRQVHRQVPGCGVEVLIPDFQGSRDALQQVIDADPEILGHNLETVPRLYPRVRPQADYRRSLGIIQYAHEQRMTIKSGIMVGLGERPGEVLQLMTEAVAAGCQIFTIGQYLQPTRDHLPVERYVMPDEFSRYRAEGLRLGFEVVEAGPLVRSSYHADEQAARHGSLAYVRL</sequence>
<keyword evidence="10" id="KW-0411">Iron-sulfur</keyword>
<comment type="cofactor">
    <cofactor evidence="1">
        <name>[4Fe-4S] cluster</name>
        <dbReference type="ChEBI" id="CHEBI:49883"/>
    </cofactor>
</comment>
<keyword evidence="9" id="KW-0408">Iron</keyword>
<dbReference type="NCBIfam" id="TIGR00510">
    <property type="entry name" value="lipA"/>
    <property type="match status" value="1"/>
</dbReference>
<comment type="subcellular location">
    <subcellularLocation>
        <location evidence="2">Mitochondrion</location>
    </subcellularLocation>
</comment>
<evidence type="ECO:0000256" key="6">
    <source>
        <dbReference type="ARBA" id="ARBA00022679"/>
    </source>
</evidence>
<keyword evidence="6" id="KW-0808">Transferase</keyword>
<evidence type="ECO:0000256" key="3">
    <source>
        <dbReference type="ARBA" id="ARBA00012237"/>
    </source>
</evidence>
<dbReference type="InterPro" id="IPR006638">
    <property type="entry name" value="Elp3/MiaA/NifB-like_rSAM"/>
</dbReference>
<name>X0SPF8_9ZZZZ</name>
<evidence type="ECO:0000256" key="7">
    <source>
        <dbReference type="ARBA" id="ARBA00022691"/>
    </source>
</evidence>
<dbReference type="SMART" id="SM00729">
    <property type="entry name" value="Elp3"/>
    <property type="match status" value="1"/>
</dbReference>
<evidence type="ECO:0000256" key="10">
    <source>
        <dbReference type="ARBA" id="ARBA00023014"/>
    </source>
</evidence>
<dbReference type="InterPro" id="IPR013785">
    <property type="entry name" value="Aldolase_TIM"/>
</dbReference>
<dbReference type="InterPro" id="IPR058240">
    <property type="entry name" value="rSAM_sf"/>
</dbReference>
<dbReference type="NCBIfam" id="NF009544">
    <property type="entry name" value="PRK12928.1"/>
    <property type="match status" value="1"/>
</dbReference>
<keyword evidence="5" id="KW-0963">Cytoplasm</keyword>
<dbReference type="GO" id="GO:0005739">
    <property type="term" value="C:mitochondrion"/>
    <property type="evidence" value="ECO:0007669"/>
    <property type="project" value="UniProtKB-SubCell"/>
</dbReference>
<dbReference type="GO" id="GO:0046872">
    <property type="term" value="F:metal ion binding"/>
    <property type="evidence" value="ECO:0007669"/>
    <property type="project" value="UniProtKB-KW"/>
</dbReference>
<keyword evidence="4" id="KW-0004">4Fe-4S</keyword>
<evidence type="ECO:0000259" key="12">
    <source>
        <dbReference type="PROSITE" id="PS51918"/>
    </source>
</evidence>
<evidence type="ECO:0000256" key="11">
    <source>
        <dbReference type="ARBA" id="ARBA00047326"/>
    </source>
</evidence>
<dbReference type="AlphaFoldDB" id="X0SPF8"/>
<dbReference type="PANTHER" id="PTHR10949">
    <property type="entry name" value="LIPOYL SYNTHASE"/>
    <property type="match status" value="1"/>
</dbReference>
<dbReference type="Gene3D" id="3.20.20.70">
    <property type="entry name" value="Aldolase class I"/>
    <property type="match status" value="1"/>
</dbReference>
<evidence type="ECO:0000313" key="13">
    <source>
        <dbReference type="EMBL" id="GAF82958.1"/>
    </source>
</evidence>
<dbReference type="PROSITE" id="PS51918">
    <property type="entry name" value="RADICAL_SAM"/>
    <property type="match status" value="1"/>
</dbReference>
<dbReference type="SFLD" id="SFLDF00271">
    <property type="entry name" value="lipoyl_synthase"/>
    <property type="match status" value="1"/>
</dbReference>
<dbReference type="PANTHER" id="PTHR10949:SF0">
    <property type="entry name" value="LIPOYL SYNTHASE, MITOCHONDRIAL"/>
    <property type="match status" value="1"/>
</dbReference>
<accession>X0SPF8</accession>
<dbReference type="SUPFAM" id="SSF102114">
    <property type="entry name" value="Radical SAM enzymes"/>
    <property type="match status" value="1"/>
</dbReference>
<gene>
    <name evidence="13" type="ORF">S01H1_04179</name>
</gene>